<feature type="compositionally biased region" description="Acidic residues" evidence="1">
    <location>
        <begin position="39"/>
        <end position="50"/>
    </location>
</feature>
<comment type="caution">
    <text evidence="2">The sequence shown here is derived from an EMBL/GenBank/DDBJ whole genome shotgun (WGS) entry which is preliminary data.</text>
</comment>
<proteinExistence type="predicted"/>
<dbReference type="AlphaFoldDB" id="A0A9D1M458"/>
<sequence>MDNTNETEEKKASGFQDSSTSHQKSSEMSSKSYSSPTDNADEEEELEIDEVSFSGGCPCGQSSNSKSF</sequence>
<organism evidence="2 3">
    <name type="scientific">Candidatus Scatocola faecipullorum</name>
    <dbReference type="NCBI Taxonomy" id="2840917"/>
    <lineage>
        <taxon>Bacteria</taxon>
        <taxon>Pseudomonadati</taxon>
        <taxon>Pseudomonadota</taxon>
        <taxon>Alphaproteobacteria</taxon>
        <taxon>Rhodospirillales</taxon>
        <taxon>Rhodospirillaceae</taxon>
        <taxon>Rhodospirillaceae incertae sedis</taxon>
        <taxon>Candidatus Scatocola</taxon>
    </lineage>
</organism>
<evidence type="ECO:0000313" key="2">
    <source>
        <dbReference type="EMBL" id="HIU53324.1"/>
    </source>
</evidence>
<accession>A0A9D1M458</accession>
<evidence type="ECO:0000313" key="3">
    <source>
        <dbReference type="Proteomes" id="UP000824107"/>
    </source>
</evidence>
<feature type="region of interest" description="Disordered" evidence="1">
    <location>
        <begin position="1"/>
        <end position="68"/>
    </location>
</feature>
<reference evidence="2" key="2">
    <citation type="journal article" date="2021" name="PeerJ">
        <title>Extensive microbial diversity within the chicken gut microbiome revealed by metagenomics and culture.</title>
        <authorList>
            <person name="Gilroy R."/>
            <person name="Ravi A."/>
            <person name="Getino M."/>
            <person name="Pursley I."/>
            <person name="Horton D.L."/>
            <person name="Alikhan N.F."/>
            <person name="Baker D."/>
            <person name="Gharbi K."/>
            <person name="Hall N."/>
            <person name="Watson M."/>
            <person name="Adriaenssens E.M."/>
            <person name="Foster-Nyarko E."/>
            <person name="Jarju S."/>
            <person name="Secka A."/>
            <person name="Antonio M."/>
            <person name="Oren A."/>
            <person name="Chaudhuri R.R."/>
            <person name="La Ragione R."/>
            <person name="Hildebrand F."/>
            <person name="Pallen M.J."/>
        </authorList>
    </citation>
    <scope>NUCLEOTIDE SEQUENCE</scope>
    <source>
        <strain evidence="2">ChiW3-316</strain>
    </source>
</reference>
<protein>
    <submittedName>
        <fullName evidence="2">Uncharacterized protein</fullName>
    </submittedName>
</protein>
<dbReference type="Proteomes" id="UP000824107">
    <property type="component" value="Unassembled WGS sequence"/>
</dbReference>
<dbReference type="EMBL" id="DVNC01000029">
    <property type="protein sequence ID" value="HIU53324.1"/>
    <property type="molecule type" value="Genomic_DNA"/>
</dbReference>
<name>A0A9D1M458_9PROT</name>
<evidence type="ECO:0000256" key="1">
    <source>
        <dbReference type="SAM" id="MobiDB-lite"/>
    </source>
</evidence>
<gene>
    <name evidence="2" type="ORF">IAD20_04505</name>
</gene>
<feature type="compositionally biased region" description="Low complexity" evidence="1">
    <location>
        <begin position="18"/>
        <end position="35"/>
    </location>
</feature>
<reference evidence="2" key="1">
    <citation type="submission" date="2020-10" db="EMBL/GenBank/DDBJ databases">
        <authorList>
            <person name="Gilroy R."/>
        </authorList>
    </citation>
    <scope>NUCLEOTIDE SEQUENCE</scope>
    <source>
        <strain evidence="2">ChiW3-316</strain>
    </source>
</reference>